<dbReference type="PANTHER" id="PTHR35218:SF9">
    <property type="entry name" value="ENDONUCLEASE_EXONUCLEASE_PHOSPHATASE DOMAIN-CONTAINING PROTEIN"/>
    <property type="match status" value="1"/>
</dbReference>
<evidence type="ECO:0000313" key="2">
    <source>
        <dbReference type="Proteomes" id="UP001165190"/>
    </source>
</evidence>
<reference evidence="1" key="1">
    <citation type="submission" date="2023-05" db="EMBL/GenBank/DDBJ databases">
        <title>Genome and transcriptome analyses reveal genes involved in the formation of fine ridges on petal epidermal cells in Hibiscus trionum.</title>
        <authorList>
            <person name="Koshimizu S."/>
            <person name="Masuda S."/>
            <person name="Ishii T."/>
            <person name="Shirasu K."/>
            <person name="Hoshino A."/>
            <person name="Arita M."/>
        </authorList>
    </citation>
    <scope>NUCLEOTIDE SEQUENCE</scope>
    <source>
        <strain evidence="1">Hamamatsu line</strain>
    </source>
</reference>
<accession>A0A9W7JDI3</accession>
<dbReference type="OrthoDB" id="1750221at2759"/>
<proteinExistence type="predicted"/>
<comment type="caution">
    <text evidence="1">The sequence shown here is derived from an EMBL/GenBank/DDBJ whole genome shotgun (WGS) entry which is preliminary data.</text>
</comment>
<gene>
    <name evidence="1" type="ORF">HRI_004752000</name>
</gene>
<organism evidence="1 2">
    <name type="scientific">Hibiscus trionum</name>
    <name type="common">Flower of an hour</name>
    <dbReference type="NCBI Taxonomy" id="183268"/>
    <lineage>
        <taxon>Eukaryota</taxon>
        <taxon>Viridiplantae</taxon>
        <taxon>Streptophyta</taxon>
        <taxon>Embryophyta</taxon>
        <taxon>Tracheophyta</taxon>
        <taxon>Spermatophyta</taxon>
        <taxon>Magnoliopsida</taxon>
        <taxon>eudicotyledons</taxon>
        <taxon>Gunneridae</taxon>
        <taxon>Pentapetalae</taxon>
        <taxon>rosids</taxon>
        <taxon>malvids</taxon>
        <taxon>Malvales</taxon>
        <taxon>Malvaceae</taxon>
        <taxon>Malvoideae</taxon>
        <taxon>Hibiscus</taxon>
    </lineage>
</organism>
<dbReference type="Gene3D" id="3.60.10.10">
    <property type="entry name" value="Endonuclease/exonuclease/phosphatase"/>
    <property type="match status" value="1"/>
</dbReference>
<dbReference type="SUPFAM" id="SSF56219">
    <property type="entry name" value="DNase I-like"/>
    <property type="match status" value="1"/>
</dbReference>
<dbReference type="InterPro" id="IPR036691">
    <property type="entry name" value="Endo/exonu/phosph_ase_sf"/>
</dbReference>
<dbReference type="Proteomes" id="UP001165190">
    <property type="component" value="Unassembled WGS sequence"/>
</dbReference>
<name>A0A9W7JDI3_HIBTR</name>
<protein>
    <recommendedName>
        <fullName evidence="3">Endonuclease/exonuclease/phosphatase domain-containing protein</fullName>
    </recommendedName>
</protein>
<evidence type="ECO:0008006" key="3">
    <source>
        <dbReference type="Google" id="ProtNLM"/>
    </source>
</evidence>
<evidence type="ECO:0000313" key="1">
    <source>
        <dbReference type="EMBL" id="GMJ10828.1"/>
    </source>
</evidence>
<keyword evidence="2" id="KW-1185">Reference proteome</keyword>
<dbReference type="EMBL" id="BSYR01000057">
    <property type="protein sequence ID" value="GMJ10828.1"/>
    <property type="molecule type" value="Genomic_DNA"/>
</dbReference>
<dbReference type="AlphaFoldDB" id="A0A9W7JDI3"/>
<sequence length="100" mass="11170">MKLLSWNVRGLGKPRTVGRLRQKLRDENTLLIFLIETKVTESKMAGIRRRCGYPNGIDVGVIGRSGGLSMGWKDSCVVTLRSKSQRHIDILISDDSDGNQ</sequence>
<dbReference type="PANTHER" id="PTHR35218">
    <property type="entry name" value="RNASE H DOMAIN-CONTAINING PROTEIN"/>
    <property type="match status" value="1"/>
</dbReference>